<keyword evidence="3 5" id="KW-1133">Transmembrane helix</keyword>
<evidence type="ECO:0000259" key="6">
    <source>
        <dbReference type="Pfam" id="PF12698"/>
    </source>
</evidence>
<comment type="caution">
    <text evidence="7">The sequence shown here is derived from an EMBL/GenBank/DDBJ whole genome shotgun (WGS) entry which is preliminary data.</text>
</comment>
<dbReference type="PANTHER" id="PTHR43077">
    <property type="entry name" value="TRANSPORT PERMEASE YVFS-RELATED"/>
    <property type="match status" value="1"/>
</dbReference>
<keyword evidence="4 5" id="KW-0472">Membrane</keyword>
<dbReference type="InterPro" id="IPR051328">
    <property type="entry name" value="T7SS_ABC-Transporter"/>
</dbReference>
<sequence length="396" mass="44009">MFRTYFTNKLLWIGLGLISLLACIFTFAFMGSTVNPTPKELPIGIVLEDDGVQLPNGEELNFGEKLGEQIKVNDSTSVEWILYETEKDALEEMKNKEVYGTLILSKDLSKNVYSLLTNTPTKPVIKTYLNEGMNMSGANVAAQITAGVTNQFNLQIQEQLFNRIDEVKAPISSDLAKLLANPISVTTEKVNPIGENSANGNTPALFTQLLWLTTFFSSMILFTIVNKVTGGKWSLTSISSQLLSGVLFVTSISIIILLLTENFLNVVIPNSSDMLLLMIFTGLCFFFIQNALLNWIGYPAAPLIILLFFFSMPVLTMAPEMLPTITHDWLYSWVPFRFSVEGFKDFLFFKKEIFEEGVGTLGIIGLSSLLLMGLSILKPAKKTNTKTEKKQKTVAV</sequence>
<comment type="subcellular location">
    <subcellularLocation>
        <location evidence="1">Membrane</location>
        <topology evidence="1">Multi-pass membrane protein</topology>
    </subcellularLocation>
</comment>
<organism evidence="7 8">
    <name type="scientific">Metabacillus endolithicus</name>
    <dbReference type="NCBI Taxonomy" id="1535204"/>
    <lineage>
        <taxon>Bacteria</taxon>
        <taxon>Bacillati</taxon>
        <taxon>Bacillota</taxon>
        <taxon>Bacilli</taxon>
        <taxon>Bacillales</taxon>
        <taxon>Bacillaceae</taxon>
        <taxon>Metabacillus</taxon>
    </lineage>
</organism>
<evidence type="ECO:0000256" key="5">
    <source>
        <dbReference type="SAM" id="Phobius"/>
    </source>
</evidence>
<gene>
    <name evidence="7" type="ORF">ACFSKK_19135</name>
</gene>
<evidence type="ECO:0000313" key="8">
    <source>
        <dbReference type="Proteomes" id="UP001597318"/>
    </source>
</evidence>
<feature type="transmembrane region" description="Helical" evidence="5">
    <location>
        <begin position="357"/>
        <end position="377"/>
    </location>
</feature>
<proteinExistence type="predicted"/>
<evidence type="ECO:0000256" key="4">
    <source>
        <dbReference type="ARBA" id="ARBA00023136"/>
    </source>
</evidence>
<feature type="transmembrane region" description="Helical" evidence="5">
    <location>
        <begin position="274"/>
        <end position="293"/>
    </location>
</feature>
<evidence type="ECO:0000256" key="1">
    <source>
        <dbReference type="ARBA" id="ARBA00004141"/>
    </source>
</evidence>
<feature type="transmembrane region" description="Helical" evidence="5">
    <location>
        <begin position="205"/>
        <end position="225"/>
    </location>
</feature>
<dbReference type="InterPro" id="IPR013525">
    <property type="entry name" value="ABC2_TM"/>
</dbReference>
<keyword evidence="8" id="KW-1185">Reference proteome</keyword>
<dbReference type="RefSeq" id="WP_247345404.1">
    <property type="nucleotide sequence ID" value="NZ_CP095550.1"/>
</dbReference>
<evidence type="ECO:0000256" key="2">
    <source>
        <dbReference type="ARBA" id="ARBA00022692"/>
    </source>
</evidence>
<dbReference type="Proteomes" id="UP001597318">
    <property type="component" value="Unassembled WGS sequence"/>
</dbReference>
<reference evidence="8" key="1">
    <citation type="journal article" date="2019" name="Int. J. Syst. Evol. Microbiol.">
        <title>The Global Catalogue of Microorganisms (GCM) 10K type strain sequencing project: providing services to taxonomists for standard genome sequencing and annotation.</title>
        <authorList>
            <consortium name="The Broad Institute Genomics Platform"/>
            <consortium name="The Broad Institute Genome Sequencing Center for Infectious Disease"/>
            <person name="Wu L."/>
            <person name="Ma J."/>
        </authorList>
    </citation>
    <scope>NUCLEOTIDE SEQUENCE [LARGE SCALE GENOMIC DNA]</scope>
    <source>
        <strain evidence="8">CGMCC 1.15474</strain>
    </source>
</reference>
<evidence type="ECO:0000256" key="3">
    <source>
        <dbReference type="ARBA" id="ARBA00022989"/>
    </source>
</evidence>
<feature type="domain" description="ABC-2 type transporter transmembrane" evidence="6">
    <location>
        <begin position="18"/>
        <end position="376"/>
    </location>
</feature>
<dbReference type="PANTHER" id="PTHR43077:SF5">
    <property type="entry name" value="PHAGE INFECTION PROTEIN"/>
    <property type="match status" value="1"/>
</dbReference>
<dbReference type="Pfam" id="PF12698">
    <property type="entry name" value="ABC2_membrane_3"/>
    <property type="match status" value="1"/>
</dbReference>
<evidence type="ECO:0000313" key="7">
    <source>
        <dbReference type="EMBL" id="MFD2215802.1"/>
    </source>
</evidence>
<feature type="transmembrane region" description="Helical" evidence="5">
    <location>
        <begin position="300"/>
        <end position="318"/>
    </location>
</feature>
<accession>A0ABW5C0Y0</accession>
<dbReference type="PROSITE" id="PS51257">
    <property type="entry name" value="PROKAR_LIPOPROTEIN"/>
    <property type="match status" value="1"/>
</dbReference>
<protein>
    <submittedName>
        <fullName evidence="7">YhgE/Pip domain-containing protein</fullName>
    </submittedName>
</protein>
<dbReference type="Gene3D" id="3.40.1710.10">
    <property type="entry name" value="abc type-2 transporter like domain"/>
    <property type="match status" value="1"/>
</dbReference>
<dbReference type="EMBL" id="JBHUIK010000005">
    <property type="protein sequence ID" value="MFD2215802.1"/>
    <property type="molecule type" value="Genomic_DNA"/>
</dbReference>
<keyword evidence="2 5" id="KW-0812">Transmembrane</keyword>
<feature type="transmembrane region" description="Helical" evidence="5">
    <location>
        <begin position="246"/>
        <end position="268"/>
    </location>
</feature>
<name>A0ABW5C0Y0_9BACI</name>